<gene>
    <name evidence="1" type="ORF">SAMN05443245_3563</name>
</gene>
<accession>A0A1H1H5V5</accession>
<dbReference type="EMBL" id="FNKP01000002">
    <property type="protein sequence ID" value="SDR20830.1"/>
    <property type="molecule type" value="Genomic_DNA"/>
</dbReference>
<sequence length="269" mass="29109">MSTTLQGSKRRDVLRTMGFAALSVAALLPQRRAEAKEAHDVAMLAGLDGATTLTQLGKRLAAAPRRRNFESVPFMLTDRQYWDFDAAEQLLQYQSKARQVWENTDLAGPWPGLMREAMNGQVFANRNADFLAVSATHGLAHLALFAQPMWDTYNLAALAGPKFATNTLIVEKAGVSRSDSIENVAGFYGPANNNVTSLQRRGAVFIACHDSIHAISRALQSSAGRPAASADRIAADLTNNLIPDVVLVPSVVSFMVDLQSRGFTYSKGG</sequence>
<dbReference type="Proteomes" id="UP000183487">
    <property type="component" value="Unassembled WGS sequence"/>
</dbReference>
<organism evidence="1 2">
    <name type="scientific">Paraburkholderia fungorum</name>
    <dbReference type="NCBI Taxonomy" id="134537"/>
    <lineage>
        <taxon>Bacteria</taxon>
        <taxon>Pseudomonadati</taxon>
        <taxon>Pseudomonadota</taxon>
        <taxon>Betaproteobacteria</taxon>
        <taxon>Burkholderiales</taxon>
        <taxon>Burkholderiaceae</taxon>
        <taxon>Paraburkholderia</taxon>
    </lineage>
</organism>
<evidence type="ECO:0000313" key="2">
    <source>
        <dbReference type="Proteomes" id="UP000183487"/>
    </source>
</evidence>
<dbReference type="InterPro" id="IPR006311">
    <property type="entry name" value="TAT_signal"/>
</dbReference>
<keyword evidence="2" id="KW-1185">Reference proteome</keyword>
<evidence type="ECO:0000313" key="1">
    <source>
        <dbReference type="EMBL" id="SDR20830.1"/>
    </source>
</evidence>
<protein>
    <recommendedName>
        <fullName evidence="3">Transcriptional initiation protein Tat</fullName>
    </recommendedName>
</protein>
<name>A0A1H1H5V5_9BURK</name>
<reference evidence="2" key="1">
    <citation type="submission" date="2016-10" db="EMBL/GenBank/DDBJ databases">
        <authorList>
            <person name="Varghese N."/>
        </authorList>
    </citation>
    <scope>NUCLEOTIDE SEQUENCE [LARGE SCALE GENOMIC DNA]</scope>
    <source>
        <strain evidence="2">GAS106B</strain>
    </source>
</reference>
<proteinExistence type="predicted"/>
<evidence type="ECO:0008006" key="3">
    <source>
        <dbReference type="Google" id="ProtNLM"/>
    </source>
</evidence>
<dbReference type="PROSITE" id="PS51318">
    <property type="entry name" value="TAT"/>
    <property type="match status" value="1"/>
</dbReference>
<dbReference type="AlphaFoldDB" id="A0A1H1H5V5"/>